<name>A0A2S5GKF9_9BURK</name>
<dbReference type="Proteomes" id="UP000239990">
    <property type="component" value="Unassembled WGS sequence"/>
</dbReference>
<organism evidence="3 4">
    <name type="scientific">Achromobacter spanius</name>
    <dbReference type="NCBI Taxonomy" id="217203"/>
    <lineage>
        <taxon>Bacteria</taxon>
        <taxon>Pseudomonadati</taxon>
        <taxon>Pseudomonadota</taxon>
        <taxon>Betaproteobacteria</taxon>
        <taxon>Burkholderiales</taxon>
        <taxon>Alcaligenaceae</taxon>
        <taxon>Achromobacter</taxon>
    </lineage>
</organism>
<dbReference type="InterPro" id="IPR036282">
    <property type="entry name" value="Glutathione-S-Trfase_C_sf"/>
</dbReference>
<protein>
    <submittedName>
        <fullName evidence="3">Glutathione S-transferase</fullName>
    </submittedName>
</protein>
<dbReference type="Pfam" id="PF13409">
    <property type="entry name" value="GST_N_2"/>
    <property type="match status" value="1"/>
</dbReference>
<evidence type="ECO:0000259" key="1">
    <source>
        <dbReference type="PROSITE" id="PS50404"/>
    </source>
</evidence>
<dbReference type="Gene3D" id="3.40.30.10">
    <property type="entry name" value="Glutaredoxin"/>
    <property type="match status" value="1"/>
</dbReference>
<dbReference type="InterPro" id="IPR040079">
    <property type="entry name" value="Glutathione_S-Trfase"/>
</dbReference>
<dbReference type="OrthoDB" id="9797500at2"/>
<dbReference type="GO" id="GO:0016740">
    <property type="term" value="F:transferase activity"/>
    <property type="evidence" value="ECO:0007669"/>
    <property type="project" value="UniProtKB-KW"/>
</dbReference>
<accession>A0A2S5GKF9</accession>
<dbReference type="CDD" id="cd03206">
    <property type="entry name" value="GST_C_7"/>
    <property type="match status" value="1"/>
</dbReference>
<dbReference type="InterPro" id="IPR004046">
    <property type="entry name" value="GST_C"/>
</dbReference>
<dbReference type="AlphaFoldDB" id="A0A2S5GKF9"/>
<dbReference type="PROSITE" id="PS50404">
    <property type="entry name" value="GST_NTER"/>
    <property type="match status" value="1"/>
</dbReference>
<evidence type="ECO:0000259" key="2">
    <source>
        <dbReference type="PROSITE" id="PS50405"/>
    </source>
</evidence>
<dbReference type="CDD" id="cd03056">
    <property type="entry name" value="GST_N_4"/>
    <property type="match status" value="1"/>
</dbReference>
<dbReference type="InterPro" id="IPR010987">
    <property type="entry name" value="Glutathione-S-Trfase_C-like"/>
</dbReference>
<dbReference type="SFLD" id="SFLDG01151">
    <property type="entry name" value="Main.2:_Nu-like"/>
    <property type="match status" value="1"/>
</dbReference>
<reference evidence="3 4" key="1">
    <citation type="submission" date="2018-02" db="EMBL/GenBank/DDBJ databases">
        <title>Draft Genome of Achromobacter spanius stain 6.</title>
        <authorList>
            <person name="Gunasekera T.S."/>
            <person name="Radwan O."/>
            <person name="Ruiz O.N."/>
        </authorList>
    </citation>
    <scope>NUCLEOTIDE SEQUENCE [LARGE SCALE GENOMIC DNA]</scope>
    <source>
        <strain evidence="3 4">6</strain>
    </source>
</reference>
<dbReference type="Pfam" id="PF00043">
    <property type="entry name" value="GST_C"/>
    <property type="match status" value="1"/>
</dbReference>
<dbReference type="SFLD" id="SFLDS00019">
    <property type="entry name" value="Glutathione_Transferase_(cytos"/>
    <property type="match status" value="1"/>
</dbReference>
<evidence type="ECO:0000313" key="4">
    <source>
        <dbReference type="Proteomes" id="UP000239990"/>
    </source>
</evidence>
<dbReference type="InterPro" id="IPR004045">
    <property type="entry name" value="Glutathione_S-Trfase_N"/>
</dbReference>
<proteinExistence type="predicted"/>
<dbReference type="PANTHER" id="PTHR44051">
    <property type="entry name" value="GLUTATHIONE S-TRANSFERASE-RELATED"/>
    <property type="match status" value="1"/>
</dbReference>
<feature type="domain" description="GST C-terminal" evidence="2">
    <location>
        <begin position="90"/>
        <end position="209"/>
    </location>
</feature>
<gene>
    <name evidence="3" type="ORF">C4E15_25425</name>
</gene>
<dbReference type="Gene3D" id="1.20.1050.10">
    <property type="match status" value="1"/>
</dbReference>
<keyword evidence="3" id="KW-0808">Transferase</keyword>
<dbReference type="RefSeq" id="WP_104145367.1">
    <property type="nucleotide sequence ID" value="NZ_PREU01000015.1"/>
</dbReference>
<dbReference type="SUPFAM" id="SSF52833">
    <property type="entry name" value="Thioredoxin-like"/>
    <property type="match status" value="1"/>
</dbReference>
<dbReference type="PANTHER" id="PTHR44051:SF2">
    <property type="entry name" value="HYPOTHETICAL GLUTATHIONE S-TRANSFERASE LIKE PROTEIN"/>
    <property type="match status" value="1"/>
</dbReference>
<dbReference type="SUPFAM" id="SSF47616">
    <property type="entry name" value="GST C-terminal domain-like"/>
    <property type="match status" value="1"/>
</dbReference>
<dbReference type="EMBL" id="PREU01000015">
    <property type="protein sequence ID" value="PPA73371.1"/>
    <property type="molecule type" value="Genomic_DNA"/>
</dbReference>
<dbReference type="PROSITE" id="PS50405">
    <property type="entry name" value="GST_CTER"/>
    <property type="match status" value="1"/>
</dbReference>
<evidence type="ECO:0000313" key="3">
    <source>
        <dbReference type="EMBL" id="PPA73371.1"/>
    </source>
</evidence>
<comment type="caution">
    <text evidence="3">The sequence shown here is derived from an EMBL/GenBank/DDBJ whole genome shotgun (WGS) entry which is preliminary data.</text>
</comment>
<sequence length="209" mass="22106">MSAAPLTFYSFPLSGHAHRVALMLSLLNVPHQRIDVDLRGGEHKRPEFLALNAFGQVPVIDDNGTVVADSNAILVYLATRYDGQAWLPADPAGAAAVQRWLSVAAGPLASGPATARLITVFGAPYDVETTLARAHALLGVMNAELGTRAFLAGSRPTIADVACYAYVSHAPEGNVSLADYPHVRAWLDRIESLPGFVPMARTPAGLQAA</sequence>
<feature type="domain" description="GST N-terminal" evidence="1">
    <location>
        <begin position="4"/>
        <end position="85"/>
    </location>
</feature>
<dbReference type="SFLD" id="SFLDG00358">
    <property type="entry name" value="Main_(cytGST)"/>
    <property type="match status" value="1"/>
</dbReference>
<dbReference type="InterPro" id="IPR036249">
    <property type="entry name" value="Thioredoxin-like_sf"/>
</dbReference>